<sequence>MAGAVVGSPSVGEQTFTARLDIGDGQRACTGALVDPEWILTAASCFVEDLAVGIPVAAGKPALETTATIGRIDLTGTAGQVRRVVELVPHETRDLVLARLGVPVTGIVPATVGATTPAVADQVQVPGYGRTATEWSPLQRHSGNFTVDQVTGSDIGIAGQAGAVLCAGDSGAPALRSGGSGTELVAVVSRSWQRGCFGSDPTETRTGAVMTAVGDVRDWVTATATRGELVDLNCDGIRDVAIGDPDATVNGLAQAGLVRVIYGGNKGVAEITQNSPSIFDDAEAGDRFGYGIATYDRDLDGCTDLVISAPWETRGENAAAGLVHVTHGHPDGLLAAGATPGTAFRQGSGVGAIRDALEQANERMGFSVAAGRTDGGKPYVLIGVPGKNFGTTFDAGIAYYVQSEEFPAGAEPVESAIILRQGVGGLRGGGEAYDEFGYSVAADGRYMAIGVPGEGGGTDGEANAGLVSVIRHPENGAYSEIAALHQDLADVSATSEEGDRFGESVDVAQFRREGATDNSSLLAVGVPGEAVGTLAAAGRVVTFELTPSSAWAEVTSLRQARPGSPVMDGEPAADDRFGAAVSVVNRTPGGVATNTSLLVAAGTPGDTSGAAGAARGGSVSVVSALGGAAGFQALIHPGDVLPGTPQAGDSTGNALLGSSTHLYVGQPGGGSYGRVYGVPLTTLVDGGADPVVTYQPGTSGLPAVGAAFGSAIG</sequence>
<dbReference type="Gene3D" id="2.130.10.130">
    <property type="entry name" value="Integrin alpha, N-terminal"/>
    <property type="match status" value="2"/>
</dbReference>
<evidence type="ECO:0000259" key="4">
    <source>
        <dbReference type="PROSITE" id="PS50240"/>
    </source>
</evidence>
<keyword evidence="6" id="KW-1185">Reference proteome</keyword>
<keyword evidence="3" id="KW-0325">Glycoprotein</keyword>
<dbReference type="EMBL" id="JBIRYI010000025">
    <property type="protein sequence ID" value="MFI2490420.1"/>
    <property type="molecule type" value="Genomic_DNA"/>
</dbReference>
<protein>
    <submittedName>
        <fullName evidence="5">Trypsin-like serine protease</fullName>
        <ecNumber evidence="5">3.4.21.-</ecNumber>
    </submittedName>
</protein>
<comment type="caution">
    <text evidence="5">The sequence shown here is derived from an EMBL/GenBank/DDBJ whole genome shotgun (WGS) entry which is preliminary data.</text>
</comment>
<dbReference type="EC" id="3.4.21.-" evidence="5"/>
<dbReference type="PANTHER" id="PTHR36220:SF1">
    <property type="entry name" value="GAMMA TUBULIN COMPLEX COMPONENT C-TERMINAL DOMAIN-CONTAINING PROTEIN"/>
    <property type="match status" value="1"/>
</dbReference>
<dbReference type="Gene3D" id="2.40.10.10">
    <property type="entry name" value="Trypsin-like serine proteases"/>
    <property type="match status" value="1"/>
</dbReference>
<dbReference type="Pfam" id="PF01839">
    <property type="entry name" value="FG-GAP"/>
    <property type="match status" value="1"/>
</dbReference>
<dbReference type="GO" id="GO:0016787">
    <property type="term" value="F:hydrolase activity"/>
    <property type="evidence" value="ECO:0007669"/>
    <property type="project" value="UniProtKB-KW"/>
</dbReference>
<dbReference type="InterPro" id="IPR043504">
    <property type="entry name" value="Peptidase_S1_PA_chymotrypsin"/>
</dbReference>
<evidence type="ECO:0000313" key="5">
    <source>
        <dbReference type="EMBL" id="MFI2490420.1"/>
    </source>
</evidence>
<dbReference type="Proteomes" id="UP001611580">
    <property type="component" value="Unassembled WGS sequence"/>
</dbReference>
<dbReference type="PANTHER" id="PTHR36220">
    <property type="entry name" value="UNNAMED PRODUCT"/>
    <property type="match status" value="1"/>
</dbReference>
<dbReference type="InterPro" id="IPR009003">
    <property type="entry name" value="Peptidase_S1_PA"/>
</dbReference>
<dbReference type="SUPFAM" id="SSF50494">
    <property type="entry name" value="Trypsin-like serine proteases"/>
    <property type="match status" value="1"/>
</dbReference>
<dbReference type="PROSITE" id="PS50240">
    <property type="entry name" value="TRYPSIN_DOM"/>
    <property type="match status" value="1"/>
</dbReference>
<reference evidence="5 6" key="1">
    <citation type="submission" date="2024-10" db="EMBL/GenBank/DDBJ databases">
        <title>The Natural Products Discovery Center: Release of the First 8490 Sequenced Strains for Exploring Actinobacteria Biosynthetic Diversity.</title>
        <authorList>
            <person name="Kalkreuter E."/>
            <person name="Kautsar S.A."/>
            <person name="Yang D."/>
            <person name="Bader C.D."/>
            <person name="Teijaro C.N."/>
            <person name="Fluegel L."/>
            <person name="Davis C.M."/>
            <person name="Simpson J.R."/>
            <person name="Lauterbach L."/>
            <person name="Steele A.D."/>
            <person name="Gui C."/>
            <person name="Meng S."/>
            <person name="Li G."/>
            <person name="Viehrig K."/>
            <person name="Ye F."/>
            <person name="Su P."/>
            <person name="Kiefer A.F."/>
            <person name="Nichols A."/>
            <person name="Cepeda A.J."/>
            <person name="Yan W."/>
            <person name="Fan B."/>
            <person name="Jiang Y."/>
            <person name="Adhikari A."/>
            <person name="Zheng C.-J."/>
            <person name="Schuster L."/>
            <person name="Cowan T.M."/>
            <person name="Smanski M.J."/>
            <person name="Chevrette M.G."/>
            <person name="De Carvalho L.P.S."/>
            <person name="Shen B."/>
        </authorList>
    </citation>
    <scope>NUCLEOTIDE SEQUENCE [LARGE SCALE GENOMIC DNA]</scope>
    <source>
        <strain evidence="5 6">NPDC019481</strain>
    </source>
</reference>
<feature type="domain" description="Peptidase S1" evidence="4">
    <location>
        <begin position="5"/>
        <end position="225"/>
    </location>
</feature>
<dbReference type="SUPFAM" id="SSF69318">
    <property type="entry name" value="Integrin alpha N-terminal domain"/>
    <property type="match status" value="1"/>
</dbReference>
<dbReference type="InterPro" id="IPR013517">
    <property type="entry name" value="FG-GAP"/>
</dbReference>
<dbReference type="InterPro" id="IPR001254">
    <property type="entry name" value="Trypsin_dom"/>
</dbReference>
<proteinExistence type="predicted"/>
<evidence type="ECO:0000256" key="2">
    <source>
        <dbReference type="ARBA" id="ARBA00022737"/>
    </source>
</evidence>
<name>A0ABW7XS85_9MICO</name>
<accession>A0ABW7XS85</accession>
<keyword evidence="1" id="KW-0732">Signal</keyword>
<dbReference type="Pfam" id="PF00089">
    <property type="entry name" value="Trypsin"/>
    <property type="match status" value="1"/>
</dbReference>
<dbReference type="InterPro" id="IPR013519">
    <property type="entry name" value="Int_alpha_beta-p"/>
</dbReference>
<dbReference type="SMART" id="SM00020">
    <property type="entry name" value="Tryp_SPc"/>
    <property type="match status" value="1"/>
</dbReference>
<organism evidence="5 6">
    <name type="scientific">Promicromonospora kroppenstedtii</name>
    <dbReference type="NCBI Taxonomy" id="440482"/>
    <lineage>
        <taxon>Bacteria</taxon>
        <taxon>Bacillati</taxon>
        <taxon>Actinomycetota</taxon>
        <taxon>Actinomycetes</taxon>
        <taxon>Micrococcales</taxon>
        <taxon>Promicromonosporaceae</taxon>
        <taxon>Promicromonospora</taxon>
    </lineage>
</organism>
<keyword evidence="2" id="KW-0677">Repeat</keyword>
<dbReference type="InterPro" id="IPR001314">
    <property type="entry name" value="Peptidase_S1A"/>
</dbReference>
<dbReference type="InterPro" id="IPR028994">
    <property type="entry name" value="Integrin_alpha_N"/>
</dbReference>
<gene>
    <name evidence="5" type="ORF">ACH47X_26150</name>
</gene>
<evidence type="ECO:0000313" key="6">
    <source>
        <dbReference type="Proteomes" id="UP001611580"/>
    </source>
</evidence>
<keyword evidence="5" id="KW-0378">Hydrolase</keyword>
<dbReference type="PRINTS" id="PR00722">
    <property type="entry name" value="CHYMOTRYPSIN"/>
</dbReference>
<evidence type="ECO:0000256" key="1">
    <source>
        <dbReference type="ARBA" id="ARBA00022729"/>
    </source>
</evidence>
<dbReference type="RefSeq" id="WP_397408261.1">
    <property type="nucleotide sequence ID" value="NZ_JBIRYI010000025.1"/>
</dbReference>
<dbReference type="SMART" id="SM00191">
    <property type="entry name" value="Int_alpha"/>
    <property type="match status" value="4"/>
</dbReference>
<evidence type="ECO:0000256" key="3">
    <source>
        <dbReference type="ARBA" id="ARBA00023180"/>
    </source>
</evidence>